<name>A0ABX0V2W9_9HYPH</name>
<feature type="short sequence motif" description="DGA/G" evidence="4">
    <location>
        <begin position="218"/>
        <end position="220"/>
    </location>
</feature>
<dbReference type="InterPro" id="IPR021095">
    <property type="entry name" value="DUF3734"/>
</dbReference>
<feature type="domain" description="PNPLA" evidence="5">
    <location>
        <begin position="26"/>
        <end position="231"/>
    </location>
</feature>
<dbReference type="PROSITE" id="PS51635">
    <property type="entry name" value="PNPLA"/>
    <property type="match status" value="1"/>
</dbReference>
<evidence type="ECO:0000256" key="4">
    <source>
        <dbReference type="PROSITE-ProRule" id="PRU01161"/>
    </source>
</evidence>
<evidence type="ECO:0000256" key="1">
    <source>
        <dbReference type="ARBA" id="ARBA00022801"/>
    </source>
</evidence>
<dbReference type="EMBL" id="JAASQI010000009">
    <property type="protein sequence ID" value="NIJ59552.1"/>
    <property type="molecule type" value="Genomic_DNA"/>
</dbReference>
<feature type="short sequence motif" description="GXGXXG" evidence="4">
    <location>
        <begin position="30"/>
        <end position="35"/>
    </location>
</feature>
<proteinExistence type="predicted"/>
<sequence>MDAASPASRSAVPPGWRPDRCDRVALVLQGGGALGAYQGGVYEALHEAGLEPDWVSGVSIGAINAAIIAGNPPDRRLENLRTFWERITERKVWAYTPDGDIFRQMRNANSAFLTYLLGQPGFFKPHLTNPFFSPAGARTATSFYDMSPLAETLAELVDFSLINKQRMRFAVGAVNILTGNFTYFDNAHEEISAEHIMASGALPPTLPMQKIGTDFYWDGGLVSNTPLQHLLDQSDHLNSLVFQVDLFSARGSLPRDIFDVFSRQKDIMNSSRTRYNTDVYRQLHEWKSRLQAVLEKVPDELLTDEERYLRHQLSDMPEITILQLIYQQTAYEGAARDYEFSGTSMREHWSSGYDDTRRTLKQREWLEMPPPGAGIVVHDVHHKRAL</sequence>
<feature type="active site" description="Nucleophile" evidence="4">
    <location>
        <position position="59"/>
    </location>
</feature>
<keyword evidence="3 4" id="KW-0443">Lipid metabolism</keyword>
<keyword evidence="7" id="KW-1185">Reference proteome</keyword>
<dbReference type="PANTHER" id="PTHR14226">
    <property type="entry name" value="NEUROPATHY TARGET ESTERASE/SWISS CHEESE D.MELANOGASTER"/>
    <property type="match status" value="1"/>
</dbReference>
<evidence type="ECO:0000256" key="3">
    <source>
        <dbReference type="ARBA" id="ARBA00023098"/>
    </source>
</evidence>
<feature type="active site" description="Proton acceptor" evidence="4">
    <location>
        <position position="218"/>
    </location>
</feature>
<comment type="caution">
    <text evidence="6">The sequence shown here is derived from an EMBL/GenBank/DDBJ whole genome shotgun (WGS) entry which is preliminary data.</text>
</comment>
<dbReference type="RefSeq" id="WP_166955031.1">
    <property type="nucleotide sequence ID" value="NZ_JAASQI010000009.1"/>
</dbReference>
<organism evidence="6 7">
    <name type="scientific">Pseudochelatococcus lubricantis</name>
    <dbReference type="NCBI Taxonomy" id="1538102"/>
    <lineage>
        <taxon>Bacteria</taxon>
        <taxon>Pseudomonadati</taxon>
        <taxon>Pseudomonadota</taxon>
        <taxon>Alphaproteobacteria</taxon>
        <taxon>Hyphomicrobiales</taxon>
        <taxon>Chelatococcaceae</taxon>
        <taxon>Pseudochelatococcus</taxon>
    </lineage>
</organism>
<dbReference type="InterPro" id="IPR050301">
    <property type="entry name" value="NTE"/>
</dbReference>
<dbReference type="Proteomes" id="UP001429580">
    <property type="component" value="Unassembled WGS sequence"/>
</dbReference>
<dbReference type="InterPro" id="IPR002641">
    <property type="entry name" value="PNPLA_dom"/>
</dbReference>
<gene>
    <name evidence="6" type="ORF">FHS82_003410</name>
</gene>
<dbReference type="PANTHER" id="PTHR14226:SF57">
    <property type="entry name" value="BLR7027 PROTEIN"/>
    <property type="match status" value="1"/>
</dbReference>
<accession>A0ABX0V2W9</accession>
<evidence type="ECO:0000313" key="7">
    <source>
        <dbReference type="Proteomes" id="UP001429580"/>
    </source>
</evidence>
<evidence type="ECO:0000313" key="6">
    <source>
        <dbReference type="EMBL" id="NIJ59552.1"/>
    </source>
</evidence>
<keyword evidence="1 4" id="KW-0378">Hydrolase</keyword>
<reference evidence="6 7" key="1">
    <citation type="submission" date="2020-03" db="EMBL/GenBank/DDBJ databases">
        <title>Genomic Encyclopedia of Type Strains, Phase IV (KMG-IV): sequencing the most valuable type-strain genomes for metagenomic binning, comparative biology and taxonomic classification.</title>
        <authorList>
            <person name="Goeker M."/>
        </authorList>
    </citation>
    <scope>NUCLEOTIDE SEQUENCE [LARGE SCALE GENOMIC DNA]</scope>
    <source>
        <strain evidence="6 7">DSM 103870</strain>
    </source>
</reference>
<dbReference type="Gene3D" id="3.40.1090.10">
    <property type="entry name" value="Cytosolic phospholipase A2 catalytic domain"/>
    <property type="match status" value="2"/>
</dbReference>
<keyword evidence="2 4" id="KW-0442">Lipid degradation</keyword>
<evidence type="ECO:0000259" key="5">
    <source>
        <dbReference type="PROSITE" id="PS51635"/>
    </source>
</evidence>
<feature type="short sequence motif" description="GXSXG" evidence="4">
    <location>
        <begin position="57"/>
        <end position="61"/>
    </location>
</feature>
<protein>
    <submittedName>
        <fullName evidence="6">NTE family protein</fullName>
    </submittedName>
</protein>
<dbReference type="Pfam" id="PF12536">
    <property type="entry name" value="DUF3734"/>
    <property type="match status" value="1"/>
</dbReference>
<dbReference type="Pfam" id="PF01734">
    <property type="entry name" value="Patatin"/>
    <property type="match status" value="1"/>
</dbReference>
<evidence type="ECO:0000256" key="2">
    <source>
        <dbReference type="ARBA" id="ARBA00022963"/>
    </source>
</evidence>
<dbReference type="InterPro" id="IPR016035">
    <property type="entry name" value="Acyl_Trfase/lysoPLipase"/>
</dbReference>
<dbReference type="SUPFAM" id="SSF52151">
    <property type="entry name" value="FabD/lysophospholipase-like"/>
    <property type="match status" value="1"/>
</dbReference>